<dbReference type="InterPro" id="IPR018035">
    <property type="entry name" value="Flagellar_FliH/T3SS_HrpE"/>
</dbReference>
<keyword evidence="7" id="KW-0653">Protein transport</keyword>
<evidence type="ECO:0000256" key="8">
    <source>
        <dbReference type="ARBA" id="ARBA00023225"/>
    </source>
</evidence>
<dbReference type="GO" id="GO:0015031">
    <property type="term" value="P:protein transport"/>
    <property type="evidence" value="ECO:0007669"/>
    <property type="project" value="UniProtKB-KW"/>
</dbReference>
<dbReference type="AlphaFoldDB" id="A0A1J5RMZ4"/>
<evidence type="ECO:0000256" key="6">
    <source>
        <dbReference type="ARBA" id="ARBA00022795"/>
    </source>
</evidence>
<keyword evidence="10" id="KW-0966">Cell projection</keyword>
<dbReference type="InterPro" id="IPR000563">
    <property type="entry name" value="Flag_FliH"/>
</dbReference>
<proteinExistence type="inferred from homology"/>
<dbReference type="GO" id="GO:0071973">
    <property type="term" value="P:bacterial-type flagellum-dependent cell motility"/>
    <property type="evidence" value="ECO:0007669"/>
    <property type="project" value="InterPro"/>
</dbReference>
<evidence type="ECO:0000256" key="7">
    <source>
        <dbReference type="ARBA" id="ARBA00022927"/>
    </source>
</evidence>
<dbReference type="Pfam" id="PF02108">
    <property type="entry name" value="FliH"/>
    <property type="match status" value="1"/>
</dbReference>
<keyword evidence="8" id="KW-1006">Bacterial flagellum protein export</keyword>
<protein>
    <submittedName>
        <fullName evidence="10">Flagellar assembly protein FliH</fullName>
    </submittedName>
</protein>
<dbReference type="GO" id="GO:0044781">
    <property type="term" value="P:bacterial-type flagellum organization"/>
    <property type="evidence" value="ECO:0007669"/>
    <property type="project" value="UniProtKB-KW"/>
</dbReference>
<dbReference type="GO" id="GO:0003774">
    <property type="term" value="F:cytoskeletal motor activity"/>
    <property type="evidence" value="ECO:0007669"/>
    <property type="project" value="InterPro"/>
</dbReference>
<evidence type="ECO:0000256" key="5">
    <source>
        <dbReference type="ARBA" id="ARBA00022490"/>
    </source>
</evidence>
<evidence type="ECO:0000256" key="1">
    <source>
        <dbReference type="ARBA" id="ARBA00003041"/>
    </source>
</evidence>
<dbReference type="GO" id="GO:0005829">
    <property type="term" value="C:cytosol"/>
    <property type="evidence" value="ECO:0007669"/>
    <property type="project" value="TreeGrafter"/>
</dbReference>
<evidence type="ECO:0000259" key="9">
    <source>
        <dbReference type="Pfam" id="PF02108"/>
    </source>
</evidence>
<comment type="subcellular location">
    <subcellularLocation>
        <location evidence="2">Cytoplasm</location>
    </subcellularLocation>
</comment>
<name>A0A1J5RMZ4_9ZZZZ</name>
<keyword evidence="5" id="KW-0963">Cytoplasm</keyword>
<keyword evidence="4" id="KW-0813">Transport</keyword>
<dbReference type="PANTHER" id="PTHR34982:SF1">
    <property type="entry name" value="FLAGELLAR ASSEMBLY PROTEIN FLIH"/>
    <property type="match status" value="1"/>
</dbReference>
<dbReference type="PANTHER" id="PTHR34982">
    <property type="entry name" value="YOP PROTEINS TRANSLOCATION PROTEIN L"/>
    <property type="match status" value="1"/>
</dbReference>
<keyword evidence="10" id="KW-0282">Flagellum</keyword>
<sequence>MNSEVDKGKLSAWERWEMASLDGPEADPRHQDAPVLAPEMALPTAQEIEQIRLTAHQEGFQRGHQDGYRAGQAQARTEGQQLAALAVELDRALVQFDQQVAEDLLHLALEVARQVVRQSVAARPERVIEVIHEALAQMPLVHAVIRLHPQDASLARSYLGDQFAHAGHRILEDPRQERGGCILESGGSQLDASIATRWRRVAESLGASSDWLEAPRESPP</sequence>
<dbReference type="EMBL" id="MLJW01000210">
    <property type="protein sequence ID" value="OIQ93319.1"/>
    <property type="molecule type" value="Genomic_DNA"/>
</dbReference>
<comment type="function">
    <text evidence="1">Needed for flagellar regrowth and assembly.</text>
</comment>
<evidence type="ECO:0000256" key="3">
    <source>
        <dbReference type="ARBA" id="ARBA00006602"/>
    </source>
</evidence>
<organism evidence="10">
    <name type="scientific">mine drainage metagenome</name>
    <dbReference type="NCBI Taxonomy" id="410659"/>
    <lineage>
        <taxon>unclassified sequences</taxon>
        <taxon>metagenomes</taxon>
        <taxon>ecological metagenomes</taxon>
    </lineage>
</organism>
<feature type="domain" description="Flagellar assembly protein FliH/Type III secretion system HrpE" evidence="9">
    <location>
        <begin position="78"/>
        <end position="201"/>
    </location>
</feature>
<gene>
    <name evidence="10" type="primary">fliH_5</name>
    <name evidence="10" type="ORF">GALL_247410</name>
</gene>
<reference evidence="10" key="1">
    <citation type="submission" date="2016-10" db="EMBL/GenBank/DDBJ databases">
        <title>Sequence of Gallionella enrichment culture.</title>
        <authorList>
            <person name="Poehlein A."/>
            <person name="Muehling M."/>
            <person name="Daniel R."/>
        </authorList>
    </citation>
    <scope>NUCLEOTIDE SEQUENCE</scope>
</reference>
<keyword evidence="6" id="KW-1005">Bacterial flagellum biogenesis</keyword>
<dbReference type="GO" id="GO:0009288">
    <property type="term" value="C:bacterial-type flagellum"/>
    <property type="evidence" value="ECO:0007669"/>
    <property type="project" value="InterPro"/>
</dbReference>
<comment type="caution">
    <text evidence="10">The sequence shown here is derived from an EMBL/GenBank/DDBJ whole genome shotgun (WGS) entry which is preliminary data.</text>
</comment>
<accession>A0A1J5RMZ4</accession>
<evidence type="ECO:0000256" key="4">
    <source>
        <dbReference type="ARBA" id="ARBA00022448"/>
    </source>
</evidence>
<dbReference type="InterPro" id="IPR051472">
    <property type="entry name" value="T3SS_Stator/FliH"/>
</dbReference>
<evidence type="ECO:0000256" key="2">
    <source>
        <dbReference type="ARBA" id="ARBA00004496"/>
    </source>
</evidence>
<dbReference type="SUPFAM" id="SSF160527">
    <property type="entry name" value="V-type ATPase subunit E-like"/>
    <property type="match status" value="1"/>
</dbReference>
<keyword evidence="10" id="KW-0969">Cilium</keyword>
<evidence type="ECO:0000313" key="10">
    <source>
        <dbReference type="EMBL" id="OIQ93319.1"/>
    </source>
</evidence>
<dbReference type="PRINTS" id="PR01003">
    <property type="entry name" value="FLGFLIH"/>
</dbReference>
<comment type="similarity">
    <text evidence="3">Belongs to the FliH family.</text>
</comment>